<dbReference type="EMBL" id="UIDG01000068">
    <property type="protein sequence ID" value="SUS04955.1"/>
    <property type="molecule type" value="Genomic_DNA"/>
</dbReference>
<organism evidence="1">
    <name type="scientific">metagenome</name>
    <dbReference type="NCBI Taxonomy" id="256318"/>
    <lineage>
        <taxon>unclassified sequences</taxon>
        <taxon>metagenomes</taxon>
    </lineage>
</organism>
<dbReference type="AlphaFoldDB" id="A0A380TC11"/>
<evidence type="ECO:0000313" key="2">
    <source>
        <dbReference type="EMBL" id="SUS08411.1"/>
    </source>
</evidence>
<sequence>MPARWDLKTLRSFNRLQVRSYLGPTFERFLKSSLGKMDLPLKFRALMSRCFGRRSVFPTHKFQYQWDRWDR</sequence>
<reference evidence="1" key="1">
    <citation type="submission" date="2018-07" db="EMBL/GenBank/DDBJ databases">
        <authorList>
            <person name="Quirk P.G."/>
            <person name="Krulwich T.A."/>
        </authorList>
    </citation>
    <scope>NUCLEOTIDE SEQUENCE</scope>
</reference>
<gene>
    <name evidence="1" type="ORF">DF3PB_160007</name>
    <name evidence="2" type="ORF">DF3PB_670002</name>
</gene>
<accession>A0A380TC11</accession>
<protein>
    <submittedName>
        <fullName evidence="1">Uncharacterized protein</fullName>
    </submittedName>
</protein>
<dbReference type="EMBL" id="UIDG01000620">
    <property type="protein sequence ID" value="SUS08411.1"/>
    <property type="molecule type" value="Genomic_DNA"/>
</dbReference>
<name>A0A380TC11_9ZZZZ</name>
<proteinExistence type="predicted"/>
<evidence type="ECO:0000313" key="1">
    <source>
        <dbReference type="EMBL" id="SUS04955.1"/>
    </source>
</evidence>